<dbReference type="STRING" id="28092.WM40_00430"/>
<evidence type="ECO:0000313" key="5">
    <source>
        <dbReference type="Proteomes" id="UP000033618"/>
    </source>
</evidence>
<evidence type="ECO:0000256" key="2">
    <source>
        <dbReference type="ARBA" id="ARBA00022840"/>
    </source>
</evidence>
<comment type="caution">
    <text evidence="4">The sequence shown here is derived from an EMBL/GenBank/DDBJ whole genome shotgun (WGS) entry which is preliminary data.</text>
</comment>
<reference evidence="4 5" key="1">
    <citation type="submission" date="2015-03" db="EMBL/GenBank/DDBJ databases">
        <title>Draft Genome Sequence of Burkholderia andropogonis type strain ICMP2807, isolated from Sorghum bicolor.</title>
        <authorList>
            <person name="Lopes-Santos L."/>
            <person name="Castro D.B."/>
            <person name="Ottoboni L.M."/>
            <person name="Park D."/>
            <person name="Weirc B.S."/>
            <person name="Destefano S.A."/>
        </authorList>
    </citation>
    <scope>NUCLEOTIDE SEQUENCE [LARGE SCALE GENOMIC DNA]</scope>
    <source>
        <strain evidence="4 5">ICMP2807</strain>
    </source>
</reference>
<evidence type="ECO:0000256" key="1">
    <source>
        <dbReference type="ARBA" id="ARBA00022741"/>
    </source>
</evidence>
<dbReference type="Gene3D" id="3.30.200.20">
    <property type="entry name" value="Phosphorylase Kinase, domain 1"/>
    <property type="match status" value="1"/>
</dbReference>
<keyword evidence="5" id="KW-1185">Reference proteome</keyword>
<dbReference type="PANTHER" id="PTHR33540:SF1">
    <property type="entry name" value="N-ACETYLMURAMATE_N-ACETYLGLUCOSAMINE KINASE"/>
    <property type="match status" value="1"/>
</dbReference>
<dbReference type="PATRIC" id="fig|28092.6.peg.96"/>
<dbReference type="EMBL" id="LAQU01000001">
    <property type="protein sequence ID" value="KKB65385.1"/>
    <property type="molecule type" value="Genomic_DNA"/>
</dbReference>
<dbReference type="GO" id="GO:0016740">
    <property type="term" value="F:transferase activity"/>
    <property type="evidence" value="ECO:0007669"/>
    <property type="project" value="UniProtKB-KW"/>
</dbReference>
<dbReference type="InterPro" id="IPR011009">
    <property type="entry name" value="Kinase-like_dom_sf"/>
</dbReference>
<dbReference type="Gene3D" id="3.90.1200.10">
    <property type="match status" value="1"/>
</dbReference>
<dbReference type="InterPro" id="IPR002575">
    <property type="entry name" value="Aminoglycoside_PTrfase"/>
</dbReference>
<feature type="domain" description="Aminoglycoside phosphotransferase" evidence="3">
    <location>
        <begin position="19"/>
        <end position="246"/>
    </location>
</feature>
<dbReference type="Proteomes" id="UP000033618">
    <property type="component" value="Unassembled WGS sequence"/>
</dbReference>
<dbReference type="Pfam" id="PF01636">
    <property type="entry name" value="APH"/>
    <property type="match status" value="1"/>
</dbReference>
<organism evidence="4 5">
    <name type="scientific">Robbsia andropogonis</name>
    <dbReference type="NCBI Taxonomy" id="28092"/>
    <lineage>
        <taxon>Bacteria</taxon>
        <taxon>Pseudomonadati</taxon>
        <taxon>Pseudomonadota</taxon>
        <taxon>Betaproteobacteria</taxon>
        <taxon>Burkholderiales</taxon>
        <taxon>Burkholderiaceae</taxon>
        <taxon>Robbsia</taxon>
    </lineage>
</organism>
<gene>
    <name evidence="4" type="ORF">WM40_00430</name>
</gene>
<keyword evidence="1" id="KW-0547">Nucleotide-binding</keyword>
<keyword evidence="4" id="KW-0808">Transferase</keyword>
<dbReference type="PANTHER" id="PTHR33540">
    <property type="entry name" value="TRNA THREONYLCARBAMOYLADENOSINE BIOSYNTHESIS PROTEIN TSAE"/>
    <property type="match status" value="1"/>
</dbReference>
<dbReference type="GO" id="GO:0005524">
    <property type="term" value="F:ATP binding"/>
    <property type="evidence" value="ECO:0007669"/>
    <property type="project" value="UniProtKB-KW"/>
</dbReference>
<accession>A0A0F5K605</accession>
<dbReference type="AlphaFoldDB" id="A0A0F5K605"/>
<protein>
    <submittedName>
        <fullName evidence="4">Aminoglycoside phosphotransferase</fullName>
    </submittedName>
</protein>
<name>A0A0F5K605_9BURK</name>
<sequence length="330" mass="37906">MAPQADDLASLLPLDFRTLQLASSDAGFRRYFRIRTARGDTAIVMDAPPPEKSREFRDVQQLLKAAGIHVPAIYAADVDAGFMLLSDLGSTAYIDVLDGTNEDRAKPLMRDALRTLIRWQKASRPDILPPYDEALLRRELDLFPEWYADRHLGRPFDDTDKAMYADTCRLLVEAARQQPQVFVHRDFMPRNLMLSDPAPAVIDFQDAVHGPIGYDVAALLRDAFLSWDEAFEIDCVAWYWGEAKAAGLPVNSDFALFYRDVEWIGLQRHLKILGLFARLQYRDGKPRYLADTPRFFAYASRVAHRYRELRPLARLLDKYENRNQQVGYTF</sequence>
<keyword evidence="2" id="KW-0067">ATP-binding</keyword>
<proteinExistence type="predicted"/>
<dbReference type="SUPFAM" id="SSF56112">
    <property type="entry name" value="Protein kinase-like (PK-like)"/>
    <property type="match status" value="1"/>
</dbReference>
<evidence type="ECO:0000259" key="3">
    <source>
        <dbReference type="Pfam" id="PF01636"/>
    </source>
</evidence>
<evidence type="ECO:0000313" key="4">
    <source>
        <dbReference type="EMBL" id="KKB65385.1"/>
    </source>
</evidence>